<dbReference type="GO" id="GO:0004860">
    <property type="term" value="F:protein kinase inhibitor activity"/>
    <property type="evidence" value="ECO:0007669"/>
    <property type="project" value="UniProtKB-KW"/>
</dbReference>
<proteinExistence type="predicted"/>
<dbReference type="EMBL" id="AUSU01003277">
    <property type="protein sequence ID" value="EPS67138.1"/>
    <property type="molecule type" value="Genomic_DNA"/>
</dbReference>
<evidence type="ECO:0000256" key="1">
    <source>
        <dbReference type="ARBA" id="ARBA00023013"/>
    </source>
</evidence>
<gene>
    <name evidence="4" type="ORF">M569_07640</name>
</gene>
<dbReference type="Proteomes" id="UP000015453">
    <property type="component" value="Unassembled WGS sequence"/>
</dbReference>
<evidence type="ECO:0000256" key="3">
    <source>
        <dbReference type="SAM" id="MobiDB-lite"/>
    </source>
</evidence>
<sequence>MGLSLSPVKSAAKSWSAPPLLTALRTDSAAADEEEDGCRTPTSREFRIQVNLACPPPPPPPKRPKPSRCRNIEASAKVKYFNHPDLESIFIVQYNNSVKLN</sequence>
<reference evidence="4 5" key="1">
    <citation type="journal article" date="2013" name="BMC Genomics">
        <title>The miniature genome of a carnivorous plant Genlisea aurea contains a low number of genes and short non-coding sequences.</title>
        <authorList>
            <person name="Leushkin E.V."/>
            <person name="Sutormin R.A."/>
            <person name="Nabieva E.R."/>
            <person name="Penin A.A."/>
            <person name="Kondrashov A.S."/>
            <person name="Logacheva M.D."/>
        </authorList>
    </citation>
    <scope>NUCLEOTIDE SEQUENCE [LARGE SCALE GENOMIC DNA]</scope>
</reference>
<keyword evidence="5" id="KW-1185">Reference proteome</keyword>
<keyword evidence="2" id="KW-0131">Cell cycle</keyword>
<name>S8DVD2_9LAMI</name>
<organism evidence="4 5">
    <name type="scientific">Genlisea aurea</name>
    <dbReference type="NCBI Taxonomy" id="192259"/>
    <lineage>
        <taxon>Eukaryota</taxon>
        <taxon>Viridiplantae</taxon>
        <taxon>Streptophyta</taxon>
        <taxon>Embryophyta</taxon>
        <taxon>Tracheophyta</taxon>
        <taxon>Spermatophyta</taxon>
        <taxon>Magnoliopsida</taxon>
        <taxon>eudicotyledons</taxon>
        <taxon>Gunneridae</taxon>
        <taxon>Pentapetalae</taxon>
        <taxon>asterids</taxon>
        <taxon>lamiids</taxon>
        <taxon>Lamiales</taxon>
        <taxon>Lentibulariaceae</taxon>
        <taxon>Genlisea</taxon>
    </lineage>
</organism>
<dbReference type="AlphaFoldDB" id="S8DVD2"/>
<evidence type="ECO:0000313" key="5">
    <source>
        <dbReference type="Proteomes" id="UP000015453"/>
    </source>
</evidence>
<dbReference type="GO" id="GO:0032875">
    <property type="term" value="P:regulation of DNA endoreduplication"/>
    <property type="evidence" value="ECO:0007669"/>
    <property type="project" value="InterPro"/>
</dbReference>
<feature type="region of interest" description="Disordered" evidence="3">
    <location>
        <begin position="48"/>
        <end position="68"/>
    </location>
</feature>
<dbReference type="PANTHER" id="PTHR33142:SF8">
    <property type="entry name" value="CYCLIN-DEPENDENT PROTEIN KINASE INHIBITOR SMR9"/>
    <property type="match status" value="1"/>
</dbReference>
<comment type="caution">
    <text evidence="4">The sequence shown here is derived from an EMBL/GenBank/DDBJ whole genome shotgun (WGS) entry which is preliminary data.</text>
</comment>
<evidence type="ECO:0000256" key="2">
    <source>
        <dbReference type="ARBA" id="ARBA00023306"/>
    </source>
</evidence>
<protein>
    <submittedName>
        <fullName evidence="4">Uncharacterized protein</fullName>
    </submittedName>
</protein>
<dbReference type="PANTHER" id="PTHR33142">
    <property type="entry name" value="CYCLIN-DEPENDENT PROTEIN KINASE INHIBITOR SMR13"/>
    <property type="match status" value="1"/>
</dbReference>
<evidence type="ECO:0000313" key="4">
    <source>
        <dbReference type="EMBL" id="EPS67138.1"/>
    </source>
</evidence>
<keyword evidence="1" id="KW-0649">Protein kinase inhibitor</keyword>
<dbReference type="InterPro" id="IPR040389">
    <property type="entry name" value="SMR"/>
</dbReference>
<accession>S8DVD2</accession>